<dbReference type="EMBL" id="JAAOZD010000003">
    <property type="protein sequence ID" value="NIJ01313.1"/>
    <property type="molecule type" value="Genomic_DNA"/>
</dbReference>
<organism evidence="1 2">
    <name type="scientific">Paenarthrobacter ilicis</name>
    <dbReference type="NCBI Taxonomy" id="43665"/>
    <lineage>
        <taxon>Bacteria</taxon>
        <taxon>Bacillati</taxon>
        <taxon>Actinomycetota</taxon>
        <taxon>Actinomycetes</taxon>
        <taxon>Micrococcales</taxon>
        <taxon>Micrococcaceae</taxon>
        <taxon>Paenarthrobacter</taxon>
    </lineage>
</organism>
<gene>
    <name evidence="1" type="ORF">FHR86_001634</name>
</gene>
<dbReference type="SUPFAM" id="SSF54593">
    <property type="entry name" value="Glyoxalase/Bleomycin resistance protein/Dihydroxybiphenyl dioxygenase"/>
    <property type="match status" value="1"/>
</dbReference>
<evidence type="ECO:0008006" key="3">
    <source>
        <dbReference type="Google" id="ProtNLM"/>
    </source>
</evidence>
<sequence length="253" mass="26542">MLRARPIHYTSRPDDWGTILRALGLVKTVDHGEWQEFDAGSGRLALAHVEHGHPLDGSTLFSVEVGDVDEFVRRTVEAGTRADIHETPDATTARISADDGFEFFAFPATRAADGTWATAAVSGAGGALTVVATWISPHVELSAAVLRGIGARPRTEDDESATFTTKNGGVLRIIHGAEGTSGALAFEYDGGLEPLLDNVTGAGVEARISEGLLYVANPDAAGGAAPASIVVERLVAERPVVERPVVEKPVVEG</sequence>
<comment type="caution">
    <text evidence="1">The sequence shown here is derived from an EMBL/GenBank/DDBJ whole genome shotgun (WGS) entry which is preliminary data.</text>
</comment>
<keyword evidence="2" id="KW-1185">Reference proteome</keyword>
<dbReference type="InterPro" id="IPR029068">
    <property type="entry name" value="Glyas_Bleomycin-R_OHBP_Dase"/>
</dbReference>
<evidence type="ECO:0000313" key="2">
    <source>
        <dbReference type="Proteomes" id="UP000802392"/>
    </source>
</evidence>
<dbReference type="Proteomes" id="UP000802392">
    <property type="component" value="Unassembled WGS sequence"/>
</dbReference>
<protein>
    <recommendedName>
        <fullName evidence="3">VOC family protein</fullName>
    </recommendedName>
</protein>
<reference evidence="1 2" key="1">
    <citation type="submission" date="2020-03" db="EMBL/GenBank/DDBJ databases">
        <title>Genomic Encyclopedia of Type Strains, Phase III (KMG-III): the genomes of soil and plant-associated and newly described type strains.</title>
        <authorList>
            <person name="Whitman W."/>
        </authorList>
    </citation>
    <scope>NUCLEOTIDE SEQUENCE [LARGE SCALE GENOMIC DNA]</scope>
    <source>
        <strain evidence="1 2">CECT 4207</strain>
    </source>
</reference>
<accession>A0ABX0TFL4</accession>
<dbReference type="RefSeq" id="WP_167265081.1">
    <property type="nucleotide sequence ID" value="NZ_BAAAVO010000013.1"/>
</dbReference>
<evidence type="ECO:0000313" key="1">
    <source>
        <dbReference type="EMBL" id="NIJ01313.1"/>
    </source>
</evidence>
<proteinExistence type="predicted"/>
<name>A0ABX0TFL4_9MICC</name>